<evidence type="ECO:0000256" key="6">
    <source>
        <dbReference type="ARBA" id="ARBA00023187"/>
    </source>
</evidence>
<reference evidence="9 10" key="1">
    <citation type="journal article" date="2023" name="Insect Mol. Biol.">
        <title>Genome sequencing provides insights into the evolution of gene families encoding plant cell wall-degrading enzymes in longhorned beetles.</title>
        <authorList>
            <person name="Shin N.R."/>
            <person name="Okamura Y."/>
            <person name="Kirsch R."/>
            <person name="Pauchet Y."/>
        </authorList>
    </citation>
    <scope>NUCLEOTIDE SEQUENCE [LARGE SCALE GENOMIC DNA]</scope>
    <source>
        <strain evidence="9">EAD_L_NR</strain>
    </source>
</reference>
<dbReference type="GO" id="GO:0071013">
    <property type="term" value="C:catalytic step 2 spliceosome"/>
    <property type="evidence" value="ECO:0007669"/>
    <property type="project" value="TreeGrafter"/>
</dbReference>
<feature type="transmembrane region" description="Helical" evidence="8">
    <location>
        <begin position="276"/>
        <end position="297"/>
    </location>
</feature>
<dbReference type="GO" id="GO:0000974">
    <property type="term" value="C:Prp19 complex"/>
    <property type="evidence" value="ECO:0007669"/>
    <property type="project" value="TreeGrafter"/>
</dbReference>
<dbReference type="Pfam" id="PF10233">
    <property type="entry name" value="Cg6151-P"/>
    <property type="match status" value="1"/>
</dbReference>
<dbReference type="PANTHER" id="PTHR13296:SF0">
    <property type="entry name" value="PRE-MRNA-SPLICING FACTOR SPF27"/>
    <property type="match status" value="1"/>
</dbReference>
<dbReference type="Pfam" id="PF05700">
    <property type="entry name" value="BCAS2"/>
    <property type="match status" value="1"/>
</dbReference>
<evidence type="ECO:0000313" key="9">
    <source>
        <dbReference type="EMBL" id="KAJ8920567.1"/>
    </source>
</evidence>
<dbReference type="InterPro" id="IPR019365">
    <property type="entry name" value="TVP18/Ca-channel_flower"/>
</dbReference>
<evidence type="ECO:0000256" key="1">
    <source>
        <dbReference type="ARBA" id="ARBA00004123"/>
    </source>
</evidence>
<keyword evidence="8" id="KW-0472">Membrane</keyword>
<comment type="subcellular location">
    <subcellularLocation>
        <location evidence="1">Nucleus</location>
    </subcellularLocation>
</comment>
<keyword evidence="8" id="KW-1133">Transmembrane helix</keyword>
<evidence type="ECO:0000256" key="3">
    <source>
        <dbReference type="ARBA" id="ARBA00014158"/>
    </source>
</evidence>
<dbReference type="AlphaFoldDB" id="A0AAV8W1N0"/>
<evidence type="ECO:0000256" key="5">
    <source>
        <dbReference type="ARBA" id="ARBA00022728"/>
    </source>
</evidence>
<dbReference type="InterPro" id="IPR008409">
    <property type="entry name" value="SPF27"/>
</dbReference>
<evidence type="ECO:0000313" key="10">
    <source>
        <dbReference type="Proteomes" id="UP001159042"/>
    </source>
</evidence>
<dbReference type="SMART" id="SM01077">
    <property type="entry name" value="Cg6151-P"/>
    <property type="match status" value="1"/>
</dbReference>
<evidence type="ECO:0000256" key="4">
    <source>
        <dbReference type="ARBA" id="ARBA00022664"/>
    </source>
</evidence>
<accession>A0AAV8W1N0</accession>
<feature type="transmembrane region" description="Helical" evidence="8">
    <location>
        <begin position="245"/>
        <end position="270"/>
    </location>
</feature>
<organism evidence="9 10">
    <name type="scientific">Exocentrus adspersus</name>
    <dbReference type="NCBI Taxonomy" id="1586481"/>
    <lineage>
        <taxon>Eukaryota</taxon>
        <taxon>Metazoa</taxon>
        <taxon>Ecdysozoa</taxon>
        <taxon>Arthropoda</taxon>
        <taxon>Hexapoda</taxon>
        <taxon>Insecta</taxon>
        <taxon>Pterygota</taxon>
        <taxon>Neoptera</taxon>
        <taxon>Endopterygota</taxon>
        <taxon>Coleoptera</taxon>
        <taxon>Polyphaga</taxon>
        <taxon>Cucujiformia</taxon>
        <taxon>Chrysomeloidea</taxon>
        <taxon>Cerambycidae</taxon>
        <taxon>Lamiinae</taxon>
        <taxon>Acanthocinini</taxon>
        <taxon>Exocentrus</taxon>
    </lineage>
</organism>
<sequence>MAGEVVVDALPYIDQGYDEPGVREAAFAMVEEECRRYRPTKNYLEHLPPLNVSSFETPIMHNEFERLQNRLPMETLSMKRYELPPPPTGKLNEVGAWAECVDNSQAQLEHQSVRILNLQLMLEYCCPTWQRYLQTLTDSEKAASKKLSEIRQQMQEVNWQRKSSQTKGGDQLKALEAKWVALVSQNYEIEQACCLAEEYISQVKSNPQSFQDKISSMMARPGQDPAAKDDVSWWMKFAGRGVGTVGGIIAIVLGLFNATGIILASVSALISGVWQMIAGFIVMSCEAPCCCMFIDHVQRFSDWVDKRPYWNRALAYVVLAVPAIIIYPSLSSIFGSGLIFITGIIYGIMALGKKASAEDMRTAASAETSTSRTPSNMRSNLVANAQPISFTGAPVFDSNV</sequence>
<gene>
    <name evidence="9" type="ORF">NQ315_004706</name>
</gene>
<dbReference type="GO" id="GO:0006397">
    <property type="term" value="P:mRNA processing"/>
    <property type="evidence" value="ECO:0007669"/>
    <property type="project" value="UniProtKB-KW"/>
</dbReference>
<evidence type="ECO:0000256" key="8">
    <source>
        <dbReference type="SAM" id="Phobius"/>
    </source>
</evidence>
<keyword evidence="10" id="KW-1185">Reference proteome</keyword>
<keyword evidence="5" id="KW-0747">Spliceosome</keyword>
<comment type="caution">
    <text evidence="9">The sequence shown here is derived from an EMBL/GenBank/DDBJ whole genome shotgun (WGS) entry which is preliminary data.</text>
</comment>
<name>A0AAV8W1N0_9CUCU</name>
<dbReference type="PANTHER" id="PTHR13296">
    <property type="entry name" value="BCAS2 PROTEIN"/>
    <property type="match status" value="1"/>
</dbReference>
<protein>
    <recommendedName>
        <fullName evidence="3">Pre-mRNA-splicing factor SPF27</fullName>
    </recommendedName>
</protein>
<dbReference type="GO" id="GO:0016020">
    <property type="term" value="C:membrane"/>
    <property type="evidence" value="ECO:0007669"/>
    <property type="project" value="InterPro"/>
</dbReference>
<feature type="transmembrane region" description="Helical" evidence="8">
    <location>
        <begin position="333"/>
        <end position="352"/>
    </location>
</feature>
<dbReference type="Proteomes" id="UP001159042">
    <property type="component" value="Unassembled WGS sequence"/>
</dbReference>
<dbReference type="GO" id="GO:0071011">
    <property type="term" value="C:precatalytic spliceosome"/>
    <property type="evidence" value="ECO:0007669"/>
    <property type="project" value="TreeGrafter"/>
</dbReference>
<dbReference type="EMBL" id="JANEYG010000013">
    <property type="protein sequence ID" value="KAJ8920567.1"/>
    <property type="molecule type" value="Genomic_DNA"/>
</dbReference>
<dbReference type="GO" id="GO:0008380">
    <property type="term" value="P:RNA splicing"/>
    <property type="evidence" value="ECO:0007669"/>
    <property type="project" value="UniProtKB-KW"/>
</dbReference>
<keyword evidence="4" id="KW-0507">mRNA processing</keyword>
<keyword evidence="8" id="KW-0812">Transmembrane</keyword>
<comment type="similarity">
    <text evidence="2">Belongs to the SPF27 family.</text>
</comment>
<evidence type="ECO:0000256" key="2">
    <source>
        <dbReference type="ARBA" id="ARBA00010788"/>
    </source>
</evidence>
<feature type="transmembrane region" description="Helical" evidence="8">
    <location>
        <begin position="309"/>
        <end position="327"/>
    </location>
</feature>
<evidence type="ECO:0000256" key="7">
    <source>
        <dbReference type="ARBA" id="ARBA00023242"/>
    </source>
</evidence>
<keyword evidence="7" id="KW-0539">Nucleus</keyword>
<proteinExistence type="inferred from homology"/>
<keyword evidence="6" id="KW-0508">mRNA splicing</keyword>